<organism evidence="8 9">
    <name type="scientific">Lecanosticta acicola</name>
    <dbReference type="NCBI Taxonomy" id="111012"/>
    <lineage>
        <taxon>Eukaryota</taxon>
        <taxon>Fungi</taxon>
        <taxon>Dikarya</taxon>
        <taxon>Ascomycota</taxon>
        <taxon>Pezizomycotina</taxon>
        <taxon>Dothideomycetes</taxon>
        <taxon>Dothideomycetidae</taxon>
        <taxon>Mycosphaerellales</taxon>
        <taxon>Mycosphaerellaceae</taxon>
        <taxon>Lecanosticta</taxon>
    </lineage>
</organism>
<evidence type="ECO:0000256" key="4">
    <source>
        <dbReference type="ARBA" id="ARBA00023136"/>
    </source>
</evidence>
<dbReference type="PANTHER" id="PTHR12265">
    <property type="entry name" value="TRANSMEMBRANE PROTEIN 53"/>
    <property type="match status" value="1"/>
</dbReference>
<gene>
    <name evidence="8" type="ORF">LECACI_7A000846</name>
</gene>
<evidence type="ECO:0000256" key="7">
    <source>
        <dbReference type="SAM" id="Phobius"/>
    </source>
</evidence>
<feature type="transmembrane region" description="Helical" evidence="7">
    <location>
        <begin position="174"/>
        <end position="193"/>
    </location>
</feature>
<keyword evidence="9" id="KW-1185">Reference proteome</keyword>
<dbReference type="Proteomes" id="UP001296104">
    <property type="component" value="Unassembled WGS sequence"/>
</dbReference>
<evidence type="ECO:0000313" key="9">
    <source>
        <dbReference type="Proteomes" id="UP001296104"/>
    </source>
</evidence>
<keyword evidence="2 7" id="KW-0812">Transmembrane</keyword>
<comment type="subcellular location">
    <subcellularLocation>
        <location evidence="6">Nucleus outer membrane</location>
        <topology evidence="6">Single-pass membrane protein</topology>
    </subcellularLocation>
</comment>
<evidence type="ECO:0000256" key="6">
    <source>
        <dbReference type="ARBA" id="ARBA00034303"/>
    </source>
</evidence>
<evidence type="ECO:0000256" key="1">
    <source>
        <dbReference type="ARBA" id="ARBA00007387"/>
    </source>
</evidence>
<dbReference type="SUPFAM" id="SSF53474">
    <property type="entry name" value="alpha/beta-Hydrolases"/>
    <property type="match status" value="1"/>
</dbReference>
<dbReference type="Pfam" id="PF05705">
    <property type="entry name" value="DUF829"/>
    <property type="match status" value="1"/>
</dbReference>
<comment type="similarity">
    <text evidence="1">Belongs to the TMEM53 family.</text>
</comment>
<comment type="caution">
    <text evidence="8">The sequence shown here is derived from an EMBL/GenBank/DDBJ whole genome shotgun (WGS) entry which is preliminary data.</text>
</comment>
<dbReference type="InterPro" id="IPR029058">
    <property type="entry name" value="AB_hydrolase_fold"/>
</dbReference>
<keyword evidence="3 7" id="KW-1133">Transmembrane helix</keyword>
<protein>
    <recommendedName>
        <fullName evidence="10">Indole-diterpene biosynthesis protein PaxU</fullName>
    </recommendedName>
</protein>
<evidence type="ECO:0000256" key="2">
    <source>
        <dbReference type="ARBA" id="ARBA00022692"/>
    </source>
</evidence>
<evidence type="ECO:0000256" key="5">
    <source>
        <dbReference type="ARBA" id="ARBA00023242"/>
    </source>
</evidence>
<evidence type="ECO:0000313" key="8">
    <source>
        <dbReference type="EMBL" id="CAK3800101.1"/>
    </source>
</evidence>
<dbReference type="GO" id="GO:0005640">
    <property type="term" value="C:nuclear outer membrane"/>
    <property type="evidence" value="ECO:0007669"/>
    <property type="project" value="UniProtKB-SubCell"/>
</dbReference>
<name>A0AAI9E702_9PEZI</name>
<evidence type="ECO:0008006" key="10">
    <source>
        <dbReference type="Google" id="ProtNLM"/>
    </source>
</evidence>
<dbReference type="EMBL" id="CAVMBE010000003">
    <property type="protein sequence ID" value="CAK3800101.1"/>
    <property type="molecule type" value="Genomic_DNA"/>
</dbReference>
<dbReference type="PANTHER" id="PTHR12265:SF30">
    <property type="entry name" value="TRANSMEMBRANE PROTEIN 53"/>
    <property type="match status" value="1"/>
</dbReference>
<accession>A0AAI9E702</accession>
<keyword evidence="4 7" id="KW-0472">Membrane</keyword>
<reference evidence="8" key="1">
    <citation type="submission" date="2023-11" db="EMBL/GenBank/DDBJ databases">
        <authorList>
            <person name="Alioto T."/>
            <person name="Alioto T."/>
            <person name="Gomez Garrido J."/>
        </authorList>
    </citation>
    <scope>NUCLEOTIDE SEQUENCE</scope>
</reference>
<evidence type="ECO:0000256" key="3">
    <source>
        <dbReference type="ARBA" id="ARBA00022989"/>
    </source>
</evidence>
<sequence>MSASALPTGFEGYSKLADSVYIYQSTRDPSNTTSTMPSLIVLCAWMNASSKHVAKYTSGYKKLYPKASILVIQSRLEDVFASDKLQAPRLKVACDIVSSHKKSENAGSVVLHAMSNGGGVAAARMGQIFHDRGQTRVFDKLVLDCLPGIYDLRQITTAVSMNHLPKSPVLRFLVWWYVYFRIGFFSFLGSLIGREEDISKLRRRLNDPKLFYTGAARLYMYSKNDALIHHWAVREHAMEATKRGYRTQEVVYEKANHCALLMDGPEKYFNAIKDFVEEQ</sequence>
<proteinExistence type="inferred from homology"/>
<dbReference type="InterPro" id="IPR008547">
    <property type="entry name" value="DUF829_TMEM53"/>
</dbReference>
<dbReference type="AlphaFoldDB" id="A0AAI9E702"/>
<keyword evidence="5" id="KW-0539">Nucleus</keyword>